<keyword evidence="2 4" id="KW-0378">Hydrolase</keyword>
<dbReference type="HAMAP" id="MF_00626">
    <property type="entry name" value="Germination_prot"/>
    <property type="match status" value="1"/>
</dbReference>
<comment type="subunit">
    <text evidence="4">Homotetramer.</text>
</comment>
<evidence type="ECO:0000256" key="1">
    <source>
        <dbReference type="ARBA" id="ARBA00022670"/>
    </source>
</evidence>
<feature type="chain" id="PRO_5023247012" description="Germination protease" evidence="4">
    <location>
        <begin position="25"/>
        <end position="321"/>
    </location>
</feature>
<dbReference type="Pfam" id="PF03418">
    <property type="entry name" value="Peptidase_A25"/>
    <property type="match status" value="1"/>
</dbReference>
<feature type="propeptide" id="PRO_5011800380" evidence="4">
    <location>
        <begin position="1"/>
        <end position="24"/>
    </location>
</feature>
<dbReference type="SUPFAM" id="SSF53163">
    <property type="entry name" value="HybD-like"/>
    <property type="match status" value="1"/>
</dbReference>
<dbReference type="AlphaFoldDB" id="A0A1H9ZPR7"/>
<dbReference type="Proteomes" id="UP000199800">
    <property type="component" value="Unassembled WGS sequence"/>
</dbReference>
<dbReference type="InterPro" id="IPR023430">
    <property type="entry name" value="Pept_HybD-like_dom_sf"/>
</dbReference>
<dbReference type="NCBIfam" id="TIGR01441">
    <property type="entry name" value="GPR"/>
    <property type="match status" value="1"/>
</dbReference>
<evidence type="ECO:0000256" key="4">
    <source>
        <dbReference type="HAMAP-Rule" id="MF_00626"/>
    </source>
</evidence>
<dbReference type="RefSeq" id="WP_177180606.1">
    <property type="nucleotide sequence ID" value="NZ_FOHN01000004.1"/>
</dbReference>
<dbReference type="PIRSF" id="PIRSF019549">
    <property type="entry name" value="Peptidase_A25"/>
    <property type="match status" value="1"/>
</dbReference>
<dbReference type="EMBL" id="FOHN01000004">
    <property type="protein sequence ID" value="SES83680.1"/>
    <property type="molecule type" value="Genomic_DNA"/>
</dbReference>
<dbReference type="InterPro" id="IPR005080">
    <property type="entry name" value="Peptidase_A25"/>
</dbReference>
<keyword evidence="3 4" id="KW-0865">Zymogen</keyword>
<accession>A0A1H9ZPR7</accession>
<proteinExistence type="inferred from homology"/>
<sequence length="321" mass="35238">MKEKKKQEDATLNEAKTLYGRRTDLALEVRESFPEDDVEIKGVILTKEEVEDKDIMVTTLEIKDKHGETAMGKPMGTYITIEAPRLNEDDETYHRPLSNEVAKYVKKLAGGLENKSVLIVGLGNREVTPDALGPQVVDNLFVTRHLIREFGDEFKEKHQMESVSAISPGVMGQTGMESGEILAGIISETKPDLVIAIDALAARSVERLNRTIQITNTGINPGAGVGNNRKALNKESLGIEVIALGVPTVVDALTIVSDHLENCLAKQGFSEKEIAMFIQETNDTAMRSMFVTPKSIDESIKQISYTISEALNQCFCGCLIS</sequence>
<dbReference type="GO" id="GO:0004222">
    <property type="term" value="F:metalloendopeptidase activity"/>
    <property type="evidence" value="ECO:0007669"/>
    <property type="project" value="UniProtKB-UniRule"/>
</dbReference>
<dbReference type="STRING" id="29364.SAMN04487772_10449"/>
<keyword evidence="6" id="KW-1185">Reference proteome</keyword>
<name>A0A1H9ZPR7_9FIRM</name>
<organism evidence="5 6">
    <name type="scientific">[Clostridium] polysaccharolyticum</name>
    <dbReference type="NCBI Taxonomy" id="29364"/>
    <lineage>
        <taxon>Bacteria</taxon>
        <taxon>Bacillati</taxon>
        <taxon>Bacillota</taxon>
        <taxon>Clostridia</taxon>
        <taxon>Lachnospirales</taxon>
        <taxon>Lachnospiraceae</taxon>
    </lineage>
</organism>
<dbReference type="Gene3D" id="3.40.50.1450">
    <property type="entry name" value="HybD-like"/>
    <property type="match status" value="1"/>
</dbReference>
<comment type="catalytic activity">
    <reaction evidence="4">
        <text>Endopeptidase action with P4 Glu or Asp, P1 preferably Glu &gt; Asp, P1' hydrophobic and P2' Ala.</text>
        <dbReference type="EC" id="3.4.24.78"/>
    </reaction>
</comment>
<dbReference type="GO" id="GO:0006508">
    <property type="term" value="P:proteolysis"/>
    <property type="evidence" value="ECO:0007669"/>
    <property type="project" value="UniProtKB-UniRule"/>
</dbReference>
<dbReference type="EC" id="3.4.24.78" evidence="4"/>
<dbReference type="GO" id="GO:0009847">
    <property type="term" value="P:spore germination"/>
    <property type="evidence" value="ECO:0007669"/>
    <property type="project" value="UniProtKB-UniRule"/>
</dbReference>
<comment type="PTM">
    <text evidence="4">Autoproteolytically processed. The inactive tetrameric zymogen termed p46 autoprocesses to a smaller form termed p41, which is active only during spore germination.</text>
</comment>
<comment type="similarity">
    <text evidence="4">Belongs to the peptidase A25 family.</text>
</comment>
<evidence type="ECO:0000256" key="3">
    <source>
        <dbReference type="ARBA" id="ARBA00023145"/>
    </source>
</evidence>
<reference evidence="5 6" key="1">
    <citation type="submission" date="2016-10" db="EMBL/GenBank/DDBJ databases">
        <authorList>
            <person name="de Groot N.N."/>
        </authorList>
    </citation>
    <scope>NUCLEOTIDE SEQUENCE [LARGE SCALE GENOMIC DNA]</scope>
    <source>
        <strain evidence="5 6">DSM 1801</strain>
    </source>
</reference>
<protein>
    <recommendedName>
        <fullName evidence="4">Germination protease</fullName>
        <ecNumber evidence="4">3.4.24.78</ecNumber>
    </recommendedName>
    <alternativeName>
        <fullName evidence="4">GPR endopeptidase</fullName>
    </alternativeName>
    <alternativeName>
        <fullName evidence="4">Germination proteinase</fullName>
    </alternativeName>
    <alternativeName>
        <fullName evidence="4">Spore protease</fullName>
    </alternativeName>
</protein>
<gene>
    <name evidence="4" type="primary">gpr</name>
    <name evidence="5" type="ORF">SAMN04487772_10449</name>
</gene>
<evidence type="ECO:0000313" key="6">
    <source>
        <dbReference type="Proteomes" id="UP000199800"/>
    </source>
</evidence>
<comment type="function">
    <text evidence="4">Initiates the rapid degradation of small, acid-soluble proteins during spore germination.</text>
</comment>
<evidence type="ECO:0000313" key="5">
    <source>
        <dbReference type="EMBL" id="SES83680.1"/>
    </source>
</evidence>
<keyword evidence="1 4" id="KW-0645">Protease</keyword>
<evidence type="ECO:0000256" key="2">
    <source>
        <dbReference type="ARBA" id="ARBA00022801"/>
    </source>
</evidence>